<protein>
    <submittedName>
        <fullName evidence="1">Uncharacterized protein</fullName>
    </submittedName>
</protein>
<evidence type="ECO:0000313" key="1">
    <source>
        <dbReference type="EMBL" id="KAK7604011.1"/>
    </source>
</evidence>
<organism evidence="1 2">
    <name type="scientific">Parthenolecanium corni</name>
    <dbReference type="NCBI Taxonomy" id="536013"/>
    <lineage>
        <taxon>Eukaryota</taxon>
        <taxon>Metazoa</taxon>
        <taxon>Ecdysozoa</taxon>
        <taxon>Arthropoda</taxon>
        <taxon>Hexapoda</taxon>
        <taxon>Insecta</taxon>
        <taxon>Pterygota</taxon>
        <taxon>Neoptera</taxon>
        <taxon>Paraneoptera</taxon>
        <taxon>Hemiptera</taxon>
        <taxon>Sternorrhyncha</taxon>
        <taxon>Coccoidea</taxon>
        <taxon>Coccidae</taxon>
        <taxon>Parthenolecanium</taxon>
    </lineage>
</organism>
<name>A0AAN9Y9F3_9HEMI</name>
<comment type="caution">
    <text evidence="1">The sequence shown here is derived from an EMBL/GenBank/DDBJ whole genome shotgun (WGS) entry which is preliminary data.</text>
</comment>
<sequence length="211" mass="23729">MGCTGSTNALIPDESKRPLLMTNGVRSNQDLPSSIAFEVPIHDEDEGNLIKKHPPKRLLKLEEQQTSPPVLTHKMLQDKLAEAEQRRMQILHERKESAKILMRPKCANGNTKPIDEAVSASAVPISVHCFGILFVNVNSLLHRRTFIMNNAIPKTENSETIDKKIAKELVENLDLLNETSATVLPDAPIRMINWKIQISASNKLIELQQFR</sequence>
<dbReference type="AlphaFoldDB" id="A0AAN9Y9F3"/>
<reference evidence="1 2" key="1">
    <citation type="submission" date="2024-03" db="EMBL/GenBank/DDBJ databases">
        <title>Adaptation during the transition from Ophiocordyceps entomopathogen to insect associate is accompanied by gene loss and intensified selection.</title>
        <authorList>
            <person name="Ward C.M."/>
            <person name="Onetto C.A."/>
            <person name="Borneman A.R."/>
        </authorList>
    </citation>
    <scope>NUCLEOTIDE SEQUENCE [LARGE SCALE GENOMIC DNA]</scope>
    <source>
        <strain evidence="1">AWRI1</strain>
        <tissue evidence="1">Single Adult Female</tissue>
    </source>
</reference>
<proteinExistence type="predicted"/>
<accession>A0AAN9Y9F3</accession>
<evidence type="ECO:0000313" key="2">
    <source>
        <dbReference type="Proteomes" id="UP001367676"/>
    </source>
</evidence>
<gene>
    <name evidence="1" type="ORF">V9T40_004284</name>
</gene>
<keyword evidence="2" id="KW-1185">Reference proteome</keyword>
<dbReference type="EMBL" id="JBBCAQ010000004">
    <property type="protein sequence ID" value="KAK7604011.1"/>
    <property type="molecule type" value="Genomic_DNA"/>
</dbReference>
<dbReference type="Proteomes" id="UP001367676">
    <property type="component" value="Unassembled WGS sequence"/>
</dbReference>